<evidence type="ECO:0000256" key="1">
    <source>
        <dbReference type="SAM" id="MobiDB-lite"/>
    </source>
</evidence>
<feature type="compositionally biased region" description="Basic and acidic residues" evidence="1">
    <location>
        <begin position="9"/>
        <end position="23"/>
    </location>
</feature>
<sequence length="66" mass="7085">MKAKVRKDKKAETRQAGREKDIETEASQPASGPIIAMIQALASPLSLRATTKLTTLDPPQTILVLG</sequence>
<dbReference type="AlphaFoldDB" id="A0AAE1NJG6"/>
<comment type="caution">
    <text evidence="2">The sequence shown here is derived from an EMBL/GenBank/DDBJ whole genome shotgun (WGS) entry which is preliminary data.</text>
</comment>
<organism evidence="2 3">
    <name type="scientific">Petrolisthes manimaculis</name>
    <dbReference type="NCBI Taxonomy" id="1843537"/>
    <lineage>
        <taxon>Eukaryota</taxon>
        <taxon>Metazoa</taxon>
        <taxon>Ecdysozoa</taxon>
        <taxon>Arthropoda</taxon>
        <taxon>Crustacea</taxon>
        <taxon>Multicrustacea</taxon>
        <taxon>Malacostraca</taxon>
        <taxon>Eumalacostraca</taxon>
        <taxon>Eucarida</taxon>
        <taxon>Decapoda</taxon>
        <taxon>Pleocyemata</taxon>
        <taxon>Anomura</taxon>
        <taxon>Galatheoidea</taxon>
        <taxon>Porcellanidae</taxon>
        <taxon>Petrolisthes</taxon>
    </lineage>
</organism>
<feature type="region of interest" description="Disordered" evidence="1">
    <location>
        <begin position="1"/>
        <end position="29"/>
    </location>
</feature>
<reference evidence="2" key="1">
    <citation type="submission" date="2023-11" db="EMBL/GenBank/DDBJ databases">
        <title>Genome assemblies of two species of porcelain crab, Petrolisthes cinctipes and Petrolisthes manimaculis (Anomura: Porcellanidae).</title>
        <authorList>
            <person name="Angst P."/>
        </authorList>
    </citation>
    <scope>NUCLEOTIDE SEQUENCE</scope>
    <source>
        <strain evidence="2">PB745_02</strain>
        <tissue evidence="2">Gill</tissue>
    </source>
</reference>
<keyword evidence="3" id="KW-1185">Reference proteome</keyword>
<protein>
    <submittedName>
        <fullName evidence="2">Uncharacterized protein</fullName>
    </submittedName>
</protein>
<name>A0AAE1NJG6_9EUCA</name>
<dbReference type="EMBL" id="JAWZYT010005451">
    <property type="protein sequence ID" value="KAK4290531.1"/>
    <property type="molecule type" value="Genomic_DNA"/>
</dbReference>
<evidence type="ECO:0000313" key="2">
    <source>
        <dbReference type="EMBL" id="KAK4290531.1"/>
    </source>
</evidence>
<proteinExistence type="predicted"/>
<accession>A0AAE1NJG6</accession>
<evidence type="ECO:0000313" key="3">
    <source>
        <dbReference type="Proteomes" id="UP001292094"/>
    </source>
</evidence>
<dbReference type="Proteomes" id="UP001292094">
    <property type="component" value="Unassembled WGS sequence"/>
</dbReference>
<gene>
    <name evidence="2" type="ORF">Pmani_036575</name>
</gene>